<comment type="caution">
    <text evidence="1">The sequence shown here is derived from an EMBL/GenBank/DDBJ whole genome shotgun (WGS) entry which is preliminary data.</text>
</comment>
<name>A0A9X2GIG3_9ACTN</name>
<keyword evidence="2" id="KW-1185">Reference proteome</keyword>
<dbReference type="Pfam" id="PF02575">
    <property type="entry name" value="YbaB_DNA_bd"/>
    <property type="match status" value="1"/>
</dbReference>
<dbReference type="GO" id="GO:0003677">
    <property type="term" value="F:DNA binding"/>
    <property type="evidence" value="ECO:0007669"/>
    <property type="project" value="UniProtKB-KW"/>
</dbReference>
<dbReference type="InterPro" id="IPR004401">
    <property type="entry name" value="YbaB/EbfC"/>
</dbReference>
<evidence type="ECO:0000313" key="2">
    <source>
        <dbReference type="Proteomes" id="UP001139648"/>
    </source>
</evidence>
<dbReference type="RefSeq" id="WP_253745516.1">
    <property type="nucleotide sequence ID" value="NZ_BAABKA010000054.1"/>
</dbReference>
<reference evidence="1" key="1">
    <citation type="submission" date="2022-06" db="EMBL/GenBank/DDBJ databases">
        <title>Sequencing the genomes of 1000 actinobacteria strains.</title>
        <authorList>
            <person name="Klenk H.-P."/>
        </authorList>
    </citation>
    <scope>NUCLEOTIDE SEQUENCE</scope>
    <source>
        <strain evidence="1">DSM 46694</strain>
    </source>
</reference>
<dbReference type="SUPFAM" id="SSF82607">
    <property type="entry name" value="YbaB-like"/>
    <property type="match status" value="1"/>
</dbReference>
<proteinExistence type="predicted"/>
<dbReference type="AlphaFoldDB" id="A0A9X2GIG3"/>
<dbReference type="Gene3D" id="3.30.1310.10">
    <property type="entry name" value="Nucleoid-associated protein YbaB-like domain"/>
    <property type="match status" value="1"/>
</dbReference>
<gene>
    <name evidence="1" type="ORF">HD597_005430</name>
</gene>
<protein>
    <submittedName>
        <fullName evidence="1">DNA-binding protein YbaB</fullName>
    </submittedName>
</protein>
<keyword evidence="1" id="KW-0238">DNA-binding</keyword>
<sequence length="134" mass="14817">MSDEFRQAIEEMAAEYNQHAARLREAYGKLSEMTVTAESDDRLVTVTVGPRGQVQGIELDPRVYRKLSPSELAQAIIEQIGAATGEVGRRTKELIEPFVPKDLPFEDLYGEGASFESFLPQPVQPPSRDQGAHG</sequence>
<dbReference type="EMBL" id="JAMZEB010000002">
    <property type="protein sequence ID" value="MCP2358410.1"/>
    <property type="molecule type" value="Genomic_DNA"/>
</dbReference>
<dbReference type="InterPro" id="IPR036894">
    <property type="entry name" value="YbaB-like_sf"/>
</dbReference>
<organism evidence="1 2">
    <name type="scientific">Nonomuraea thailandensis</name>
    <dbReference type="NCBI Taxonomy" id="1188745"/>
    <lineage>
        <taxon>Bacteria</taxon>
        <taxon>Bacillati</taxon>
        <taxon>Actinomycetota</taxon>
        <taxon>Actinomycetes</taxon>
        <taxon>Streptosporangiales</taxon>
        <taxon>Streptosporangiaceae</taxon>
        <taxon>Nonomuraea</taxon>
    </lineage>
</organism>
<accession>A0A9X2GIG3</accession>
<evidence type="ECO:0000313" key="1">
    <source>
        <dbReference type="EMBL" id="MCP2358410.1"/>
    </source>
</evidence>
<dbReference type="Proteomes" id="UP001139648">
    <property type="component" value="Unassembled WGS sequence"/>
</dbReference>